<evidence type="ECO:0000313" key="3">
    <source>
        <dbReference type="EMBL" id="KAA4533055.1"/>
    </source>
</evidence>
<dbReference type="Proteomes" id="UP000323717">
    <property type="component" value="Unassembled WGS sequence"/>
</dbReference>
<dbReference type="SMART" id="SM00635">
    <property type="entry name" value="BID_2"/>
    <property type="match status" value="3"/>
</dbReference>
<feature type="domain" description="BIG2" evidence="1">
    <location>
        <begin position="144"/>
        <end position="217"/>
    </location>
</feature>
<reference evidence="4 5" key="1">
    <citation type="submission" date="2018-08" db="EMBL/GenBank/DDBJ databases">
        <title>A genome reference for cultivated species of the human gut microbiota.</title>
        <authorList>
            <person name="Zou Y."/>
            <person name="Xue W."/>
            <person name="Luo G."/>
        </authorList>
    </citation>
    <scope>NUCLEOTIDE SEQUENCE [LARGE SCALE GENOMIC DNA]</scope>
    <source>
        <strain evidence="4 5">AM17-48</strain>
    </source>
</reference>
<protein>
    <submittedName>
        <fullName evidence="3">DUF4979 domain-containing protein</fullName>
    </submittedName>
</protein>
<dbReference type="Gene3D" id="2.60.40.1080">
    <property type="match status" value="3"/>
</dbReference>
<dbReference type="Proteomes" id="UP000478493">
    <property type="component" value="Unassembled WGS sequence"/>
</dbReference>
<evidence type="ECO:0000313" key="7">
    <source>
        <dbReference type="Proteomes" id="UP000478493"/>
    </source>
</evidence>
<evidence type="ECO:0000313" key="5">
    <source>
        <dbReference type="Proteomes" id="UP000283329"/>
    </source>
</evidence>
<dbReference type="InterPro" id="IPR003343">
    <property type="entry name" value="Big_2"/>
</dbReference>
<dbReference type="InterPro" id="IPR008964">
    <property type="entry name" value="Invasin/intimin_cell_adhesion"/>
</dbReference>
<name>A0A1Y4PSY4_BACOV</name>
<dbReference type="PROSITE" id="PS51257">
    <property type="entry name" value="PROKAR_LIPOPROTEIN"/>
    <property type="match status" value="1"/>
</dbReference>
<proteinExistence type="predicted"/>
<dbReference type="Proteomes" id="UP000283329">
    <property type="component" value="Unassembled WGS sequence"/>
</dbReference>
<dbReference type="EMBL" id="QRJR01000008">
    <property type="protein sequence ID" value="RHH46617.1"/>
    <property type="molecule type" value="Genomic_DNA"/>
</dbReference>
<dbReference type="EMBL" id="VWGP01000013">
    <property type="protein sequence ID" value="KAA4533055.1"/>
    <property type="molecule type" value="Genomic_DNA"/>
</dbReference>
<dbReference type="Pfam" id="PF16351">
    <property type="entry name" value="DUF4979"/>
    <property type="match status" value="1"/>
</dbReference>
<dbReference type="SUPFAM" id="SSF49373">
    <property type="entry name" value="Invasin/intimin cell-adhesion fragments"/>
    <property type="match status" value="3"/>
</dbReference>
<evidence type="ECO:0000313" key="6">
    <source>
        <dbReference type="Proteomes" id="UP000323717"/>
    </source>
</evidence>
<dbReference type="AlphaFoldDB" id="A0A1Y4PSY4"/>
<dbReference type="InterPro" id="IPR032502">
    <property type="entry name" value="DUF4979"/>
</dbReference>
<evidence type="ECO:0000313" key="4">
    <source>
        <dbReference type="EMBL" id="RHH46617.1"/>
    </source>
</evidence>
<feature type="domain" description="BIG2" evidence="1">
    <location>
        <begin position="226"/>
        <end position="302"/>
    </location>
</feature>
<organism evidence="3 7">
    <name type="scientific">Bacteroides ovatus</name>
    <dbReference type="NCBI Taxonomy" id="28116"/>
    <lineage>
        <taxon>Bacteria</taxon>
        <taxon>Pseudomonadati</taxon>
        <taxon>Bacteroidota</taxon>
        <taxon>Bacteroidia</taxon>
        <taxon>Bacteroidales</taxon>
        <taxon>Bacteroidaceae</taxon>
        <taxon>Bacteroides</taxon>
    </lineage>
</organism>
<gene>
    <name evidence="4" type="ORF">DW206_11525</name>
    <name evidence="3" type="ORF">F3B85_17015</name>
    <name evidence="2" type="ORF">F3D71_13180</name>
</gene>
<dbReference type="EMBL" id="VWLE01000172">
    <property type="protein sequence ID" value="KAA3951310.1"/>
    <property type="molecule type" value="Genomic_DNA"/>
</dbReference>
<accession>A0A1Y4PSY4</accession>
<feature type="domain" description="BIG2" evidence="1">
    <location>
        <begin position="41"/>
        <end position="120"/>
    </location>
</feature>
<evidence type="ECO:0000313" key="2">
    <source>
        <dbReference type="EMBL" id="KAA3951310.1"/>
    </source>
</evidence>
<sequence>MKNRYSFWMNKLWIVGFMTGCLTLSSCDDEKDLTTGMPENQLINNIVLKVTKQLPVAIGMDTTIVHSIVPANPTNPELLWTSSDESVATVAQDGTITGKAVGTAVITVMPAIGFGVTNSTLQTVEVTVVPEIIKATSIEFTNEDADGNPLTELYQMDDVQLTYNILPENHTYSYLTWKSSDEGIATVDENGKVTGVEPGNVTIYAYTHDDSGVIGKIDLKILPYIPVEDITIRPYDDMLYMDEVITLDYTFTPESATASTVEWTSSDDKIVTVKQGKVTAVGFGTAVVTARCIANDKSASVTITVEAGAWIWDKRNNFKNWEISQAYSSFVIQDGKMVVTCGQQNADMKRADLRLAASATAPVYMNWGNYPVLALRTDLPGGGKGVGKGGVYTLNLAPVTGSGANKAENNGLLLDDGTRMLYWDVSAWGNVSTTETIPYRTFEVKVADIYNQNLPTSKYTVYWIRTFKSVAEAEAFAKAEVKAEN</sequence>
<comment type="caution">
    <text evidence="3">The sequence shown here is derived from an EMBL/GenBank/DDBJ whole genome shotgun (WGS) entry which is preliminary data.</text>
</comment>
<reference evidence="6 7" key="2">
    <citation type="journal article" date="2019" name="Nat. Med.">
        <title>A library of human gut bacterial isolates paired with longitudinal multiomics data enables mechanistic microbiome research.</title>
        <authorList>
            <person name="Poyet M."/>
            <person name="Groussin M."/>
            <person name="Gibbons S.M."/>
            <person name="Avila-Pacheco J."/>
            <person name="Jiang X."/>
            <person name="Kearney S.M."/>
            <person name="Perrotta A.R."/>
            <person name="Berdy B."/>
            <person name="Zhao S."/>
            <person name="Lieberman T.D."/>
            <person name="Swanson P.K."/>
            <person name="Smith M."/>
            <person name="Roesemann S."/>
            <person name="Alexander J.E."/>
            <person name="Rich S.A."/>
            <person name="Livny J."/>
            <person name="Vlamakis H."/>
            <person name="Clish C."/>
            <person name="Bullock K."/>
            <person name="Deik A."/>
            <person name="Scott J."/>
            <person name="Pierce K.A."/>
            <person name="Xavier R.J."/>
            <person name="Alm E.J."/>
        </authorList>
    </citation>
    <scope>NUCLEOTIDE SEQUENCE [LARGE SCALE GENOMIC DNA]</scope>
    <source>
        <strain evidence="2 6">BIOML-A163</strain>
        <strain evidence="3 7">BIOML-A41</strain>
    </source>
</reference>
<dbReference type="RefSeq" id="WP_004305894.1">
    <property type="nucleotide sequence ID" value="NZ_BAABYV010000001.1"/>
</dbReference>
<dbReference type="Pfam" id="PF02368">
    <property type="entry name" value="Big_2"/>
    <property type="match status" value="3"/>
</dbReference>
<evidence type="ECO:0000259" key="1">
    <source>
        <dbReference type="SMART" id="SM00635"/>
    </source>
</evidence>